<sequence length="193" mass="21022">MRPTRVLRAARAAGGVVPVGEKYTVQSYGIWEKLRRLLSVDPNRSTGIPINAQFRNPTPGALPPQSYTDPVTIPAGDIADNPYWKRDARRNYPQPSVLSQADVVGLLAVGSKAEPNEQALLPGDAGKQQLVEIKQEGEERGLAAFFSEKGNSPARVLGPNGLPPFPANLNRSARYPKGEEQAYPSKYPCRTFV</sequence>
<protein>
    <recommendedName>
        <fullName evidence="3">NADH-ubiquinone oxidoreductase 21.3 kDa subunit</fullName>
    </recommendedName>
</protein>
<dbReference type="OMA" id="GYPCRTF"/>
<dbReference type="PANTHER" id="PTHR37325:SF1">
    <property type="entry name" value="OXIDOREDUCTASE 21 KDA SUBUNIT, PUTATIVE (AFU_ORTHOLOGUE AFUA_4G05910)-RELATED"/>
    <property type="match status" value="1"/>
</dbReference>
<keyword evidence="2" id="KW-1185">Reference proteome</keyword>
<gene>
    <name evidence="1" type="ORF">UREG_00919</name>
</gene>
<organism evidence="1 2">
    <name type="scientific">Uncinocarpus reesii (strain UAMH 1704)</name>
    <dbReference type="NCBI Taxonomy" id="336963"/>
    <lineage>
        <taxon>Eukaryota</taxon>
        <taxon>Fungi</taxon>
        <taxon>Dikarya</taxon>
        <taxon>Ascomycota</taxon>
        <taxon>Pezizomycotina</taxon>
        <taxon>Eurotiomycetes</taxon>
        <taxon>Eurotiomycetidae</taxon>
        <taxon>Onygenales</taxon>
        <taxon>Onygenaceae</taxon>
        <taxon>Uncinocarpus</taxon>
    </lineage>
</organism>
<accession>C4JF18</accession>
<dbReference type="STRING" id="336963.C4JF18"/>
<dbReference type="KEGG" id="ure:UREG_00919"/>
<dbReference type="PIRSF" id="PIRSF022976">
    <property type="entry name" value="NADH_Oxi_21kDa"/>
    <property type="match status" value="1"/>
</dbReference>
<dbReference type="InterPro" id="IPR016813">
    <property type="entry name" value="NADH_Ub_cplx-1_21kDa"/>
</dbReference>
<reference evidence="2" key="1">
    <citation type="journal article" date="2009" name="Genome Res.">
        <title>Comparative genomic analyses of the human fungal pathogens Coccidioides and their relatives.</title>
        <authorList>
            <person name="Sharpton T.J."/>
            <person name="Stajich J.E."/>
            <person name="Rounsley S.D."/>
            <person name="Gardner M.J."/>
            <person name="Wortman J.R."/>
            <person name="Jordar V.S."/>
            <person name="Maiti R."/>
            <person name="Kodira C.D."/>
            <person name="Neafsey D.E."/>
            <person name="Zeng Q."/>
            <person name="Hung C.-Y."/>
            <person name="McMahan C."/>
            <person name="Muszewska A."/>
            <person name="Grynberg M."/>
            <person name="Mandel M.A."/>
            <person name="Kellner E.M."/>
            <person name="Barker B.M."/>
            <person name="Galgiani J.N."/>
            <person name="Orbach M.J."/>
            <person name="Kirkland T.N."/>
            <person name="Cole G.T."/>
            <person name="Henn M.R."/>
            <person name="Birren B.W."/>
            <person name="Taylor J.W."/>
        </authorList>
    </citation>
    <scope>NUCLEOTIDE SEQUENCE [LARGE SCALE GENOMIC DNA]</scope>
    <source>
        <strain evidence="2">UAMH 1704</strain>
    </source>
</reference>
<dbReference type="RefSeq" id="XP_002541404.1">
    <property type="nucleotide sequence ID" value="XM_002541358.1"/>
</dbReference>
<dbReference type="Proteomes" id="UP000002058">
    <property type="component" value="Unassembled WGS sequence"/>
</dbReference>
<dbReference type="GeneID" id="8437717"/>
<dbReference type="AlphaFoldDB" id="C4JF18"/>
<dbReference type="HOGENOM" id="CLU_081626_1_1_1"/>
<name>C4JF18_UNCRE</name>
<dbReference type="VEuPathDB" id="FungiDB:UREG_00919"/>
<proteinExistence type="predicted"/>
<dbReference type="InParanoid" id="C4JF18"/>
<dbReference type="CDD" id="cd22849">
    <property type="entry name" value="NuzM"/>
    <property type="match status" value="1"/>
</dbReference>
<dbReference type="PANTHER" id="PTHR37325">
    <property type="entry name" value="OXIDOREDUCTASE 21 KDA SUBUNIT, PUTATIVE (AFU_ORTHOLOGUE AFUA_4G05910)-RELATED"/>
    <property type="match status" value="1"/>
</dbReference>
<dbReference type="OrthoDB" id="2093493at2759"/>
<dbReference type="EMBL" id="CH476615">
    <property type="protein sequence ID" value="EEP76071.1"/>
    <property type="molecule type" value="Genomic_DNA"/>
</dbReference>
<evidence type="ECO:0000313" key="1">
    <source>
        <dbReference type="EMBL" id="EEP76071.1"/>
    </source>
</evidence>
<dbReference type="eggNOG" id="ENOG502S2AU">
    <property type="taxonomic scope" value="Eukaryota"/>
</dbReference>
<evidence type="ECO:0008006" key="3">
    <source>
        <dbReference type="Google" id="ProtNLM"/>
    </source>
</evidence>
<evidence type="ECO:0000313" key="2">
    <source>
        <dbReference type="Proteomes" id="UP000002058"/>
    </source>
</evidence>